<keyword evidence="1" id="KW-1133">Transmembrane helix</keyword>
<keyword evidence="1" id="KW-0812">Transmembrane</keyword>
<name>A0A850H2R6_9SPHN</name>
<dbReference type="InterPro" id="IPR036890">
    <property type="entry name" value="HATPase_C_sf"/>
</dbReference>
<keyword evidence="5" id="KW-1185">Reference proteome</keyword>
<dbReference type="InterPro" id="IPR050640">
    <property type="entry name" value="Bact_2-comp_sensor_kinase"/>
</dbReference>
<feature type="transmembrane region" description="Helical" evidence="1">
    <location>
        <begin position="79"/>
        <end position="104"/>
    </location>
</feature>
<gene>
    <name evidence="4" type="ORF">HUV48_05555</name>
</gene>
<evidence type="ECO:0000313" key="5">
    <source>
        <dbReference type="Proteomes" id="UP000561438"/>
    </source>
</evidence>
<keyword evidence="4" id="KW-0808">Transferase</keyword>
<keyword evidence="4" id="KW-0418">Kinase</keyword>
<dbReference type="InterPro" id="IPR003594">
    <property type="entry name" value="HATPase_dom"/>
</dbReference>
<keyword evidence="1" id="KW-0472">Membrane</keyword>
<feature type="domain" description="Histidine kinase/HSP90-like ATPase" evidence="2">
    <location>
        <begin position="317"/>
        <end position="415"/>
    </location>
</feature>
<dbReference type="RefSeq" id="WP_176266812.1">
    <property type="nucleotide sequence ID" value="NZ_JABWGV010000002.1"/>
</dbReference>
<organism evidence="4 5">
    <name type="scientific">Qipengyuania atrilutea</name>
    <dbReference type="NCBI Taxonomy" id="2744473"/>
    <lineage>
        <taxon>Bacteria</taxon>
        <taxon>Pseudomonadati</taxon>
        <taxon>Pseudomonadota</taxon>
        <taxon>Alphaproteobacteria</taxon>
        <taxon>Sphingomonadales</taxon>
        <taxon>Erythrobacteraceae</taxon>
        <taxon>Qipengyuania</taxon>
    </lineage>
</organism>
<dbReference type="AlphaFoldDB" id="A0A850H2R6"/>
<feature type="transmembrane region" description="Helical" evidence="1">
    <location>
        <begin position="174"/>
        <end position="197"/>
    </location>
</feature>
<dbReference type="PANTHER" id="PTHR34220:SF7">
    <property type="entry name" value="SENSOR HISTIDINE KINASE YPDA"/>
    <property type="match status" value="1"/>
</dbReference>
<dbReference type="Pfam" id="PF02518">
    <property type="entry name" value="HATPase_c"/>
    <property type="match status" value="1"/>
</dbReference>
<dbReference type="SUPFAM" id="SSF55874">
    <property type="entry name" value="ATPase domain of HSP90 chaperone/DNA topoisomerase II/histidine kinase"/>
    <property type="match status" value="1"/>
</dbReference>
<protein>
    <submittedName>
        <fullName evidence="4">Histidine kinase</fullName>
    </submittedName>
</protein>
<proteinExistence type="predicted"/>
<dbReference type="Proteomes" id="UP000561438">
    <property type="component" value="Unassembled WGS sequence"/>
</dbReference>
<evidence type="ECO:0000259" key="2">
    <source>
        <dbReference type="Pfam" id="PF02518"/>
    </source>
</evidence>
<dbReference type="Pfam" id="PF06580">
    <property type="entry name" value="His_kinase"/>
    <property type="match status" value="1"/>
</dbReference>
<dbReference type="GO" id="GO:0016020">
    <property type="term" value="C:membrane"/>
    <property type="evidence" value="ECO:0007669"/>
    <property type="project" value="InterPro"/>
</dbReference>
<feature type="domain" description="Signal transduction histidine kinase internal region" evidence="3">
    <location>
        <begin position="218"/>
        <end position="298"/>
    </location>
</feature>
<feature type="transmembrane region" description="Helical" evidence="1">
    <location>
        <begin position="13"/>
        <end position="33"/>
    </location>
</feature>
<evidence type="ECO:0000313" key="4">
    <source>
        <dbReference type="EMBL" id="NVD44482.1"/>
    </source>
</evidence>
<feature type="transmembrane region" description="Helical" evidence="1">
    <location>
        <begin position="54"/>
        <end position="73"/>
    </location>
</feature>
<dbReference type="InterPro" id="IPR010559">
    <property type="entry name" value="Sig_transdc_His_kin_internal"/>
</dbReference>
<evidence type="ECO:0000256" key="1">
    <source>
        <dbReference type="SAM" id="Phobius"/>
    </source>
</evidence>
<comment type="caution">
    <text evidence="4">The sequence shown here is derived from an EMBL/GenBank/DDBJ whole genome shotgun (WGS) entry which is preliminary data.</text>
</comment>
<sequence length="419" mass="46004">MNQSSALTVHERLPLKIVLASIIGAWLCYFLLVTLRGNVMGIDMQAELLWRRSLVCAAGAAVTVALWLILRLFEYRALWVKIVIALLAALPASVLIAQINQAVFAEIQEEMQKKFAEEQGVNLRRDEAGNLLVDIPTPRGWVPADENGSAGAAPPSFSLTLEPAPTGLDRWRPIIGAALSLYFLLLAWSALYLALIAGAQAQAAERREGEFRRAAKAAELRSLRYQVNPHFLFNTLNSLSALVMTGRTDDAEEMIQTISDFYRHSLADDPTMDVPLEDEFALQRRYLDVEAVRFPQRLRTQFELPEELAGMKVPGMILQPLVENSVKYAVARSTEPVTIHVAAREEFDRLVVTVTNDGGHSEPAGNAGDGTKGVSGFGIGLANVRDRLAARFGNSASITSGPTLDGYETELRMPLVRHG</sequence>
<evidence type="ECO:0000259" key="3">
    <source>
        <dbReference type="Pfam" id="PF06580"/>
    </source>
</evidence>
<dbReference type="GO" id="GO:0000155">
    <property type="term" value="F:phosphorelay sensor kinase activity"/>
    <property type="evidence" value="ECO:0007669"/>
    <property type="project" value="InterPro"/>
</dbReference>
<dbReference type="EMBL" id="JABWGV010000002">
    <property type="protein sequence ID" value="NVD44482.1"/>
    <property type="molecule type" value="Genomic_DNA"/>
</dbReference>
<reference evidence="4 5" key="1">
    <citation type="submission" date="2020-06" db="EMBL/GenBank/DDBJ databases">
        <title>Altererythrobacter sp. HHU K3-1.</title>
        <authorList>
            <person name="Zhang D."/>
            <person name="Xue H."/>
        </authorList>
    </citation>
    <scope>NUCLEOTIDE SEQUENCE [LARGE SCALE GENOMIC DNA]</scope>
    <source>
        <strain evidence="4 5">HHU K3-1</strain>
    </source>
</reference>
<dbReference type="Gene3D" id="3.30.565.10">
    <property type="entry name" value="Histidine kinase-like ATPase, C-terminal domain"/>
    <property type="match status" value="1"/>
</dbReference>
<accession>A0A850H2R6</accession>
<dbReference type="PANTHER" id="PTHR34220">
    <property type="entry name" value="SENSOR HISTIDINE KINASE YPDA"/>
    <property type="match status" value="1"/>
</dbReference>